<dbReference type="GO" id="GO:0008926">
    <property type="term" value="F:mannitol-1-phosphate 5-dehydrogenase activity"/>
    <property type="evidence" value="ECO:0007669"/>
    <property type="project" value="TreeGrafter"/>
</dbReference>
<dbReference type="PANTHER" id="PTHR30524">
    <property type="entry name" value="MANNITOL-1-PHOSPHATE 5-DEHYDROGENASE"/>
    <property type="match status" value="1"/>
</dbReference>
<dbReference type="AlphaFoldDB" id="A0A0F4NG65"/>
<name>A0A0F4NG65_9VIBR</name>
<dbReference type="GO" id="GO:0005829">
    <property type="term" value="C:cytosol"/>
    <property type="evidence" value="ECO:0007669"/>
    <property type="project" value="TreeGrafter"/>
</dbReference>
<gene>
    <name evidence="5" type="ORF">TW81_16345</name>
</gene>
<evidence type="ECO:0000259" key="4">
    <source>
        <dbReference type="Pfam" id="PF08125"/>
    </source>
</evidence>
<keyword evidence="6" id="KW-1185">Reference proteome</keyword>
<dbReference type="Pfam" id="PF08125">
    <property type="entry name" value="Mannitol_dh_C"/>
    <property type="match status" value="1"/>
</dbReference>
<evidence type="ECO:0000256" key="1">
    <source>
        <dbReference type="ARBA" id="ARBA00023002"/>
    </source>
</evidence>
<dbReference type="SUPFAM" id="SSF51735">
    <property type="entry name" value="NAD(P)-binding Rossmann-fold domains"/>
    <property type="match status" value="1"/>
</dbReference>
<dbReference type="GO" id="GO:0019698">
    <property type="term" value="P:D-galacturonate catabolic process"/>
    <property type="evidence" value="ECO:0007669"/>
    <property type="project" value="TreeGrafter"/>
</dbReference>
<dbReference type="EC" id="1.1.1.58" evidence="5"/>
<dbReference type="PATRIC" id="fig|579748.3.peg.3376"/>
<evidence type="ECO:0000256" key="2">
    <source>
        <dbReference type="ARBA" id="ARBA00023027"/>
    </source>
</evidence>
<protein>
    <submittedName>
        <fullName evidence="5">Altronate oxidoreductase</fullName>
        <ecNumber evidence="5">1.1.1.58</ecNumber>
    </submittedName>
</protein>
<dbReference type="PANTHER" id="PTHR30524:SF0">
    <property type="entry name" value="ALTRONATE OXIDOREDUCTASE-RELATED"/>
    <property type="match status" value="1"/>
</dbReference>
<dbReference type="GO" id="GO:0019592">
    <property type="term" value="P:mannitol catabolic process"/>
    <property type="evidence" value="ECO:0007669"/>
    <property type="project" value="TreeGrafter"/>
</dbReference>
<organism evidence="5 6">
    <name type="scientific">Vibrio galatheae</name>
    <dbReference type="NCBI Taxonomy" id="579748"/>
    <lineage>
        <taxon>Bacteria</taxon>
        <taxon>Pseudomonadati</taxon>
        <taxon>Pseudomonadota</taxon>
        <taxon>Gammaproteobacteria</taxon>
        <taxon>Vibrionales</taxon>
        <taxon>Vibrionaceae</taxon>
        <taxon>Vibrio</taxon>
    </lineage>
</organism>
<evidence type="ECO:0000313" key="6">
    <source>
        <dbReference type="Proteomes" id="UP000033673"/>
    </source>
</evidence>
<reference evidence="5 6" key="1">
    <citation type="journal article" date="2015" name="BMC Genomics">
        <title>Genome mining reveals unlocked bioactive potential of marine Gram-negative bacteria.</title>
        <authorList>
            <person name="Machado H."/>
            <person name="Sonnenschein E.C."/>
            <person name="Melchiorsen J."/>
            <person name="Gram L."/>
        </authorList>
    </citation>
    <scope>NUCLEOTIDE SEQUENCE [LARGE SCALE GENOMIC DNA]</scope>
    <source>
        <strain evidence="5 6">S2757</strain>
    </source>
</reference>
<dbReference type="InterPro" id="IPR008927">
    <property type="entry name" value="6-PGluconate_DH-like_C_sf"/>
</dbReference>
<dbReference type="Pfam" id="PF01232">
    <property type="entry name" value="Mannitol_dh"/>
    <property type="match status" value="1"/>
</dbReference>
<dbReference type="Proteomes" id="UP000033673">
    <property type="component" value="Unassembled WGS sequence"/>
</dbReference>
<evidence type="ECO:0000259" key="3">
    <source>
        <dbReference type="Pfam" id="PF01232"/>
    </source>
</evidence>
<dbReference type="Gene3D" id="3.40.50.720">
    <property type="entry name" value="NAD(P)-binding Rossmann-like Domain"/>
    <property type="match status" value="1"/>
</dbReference>
<dbReference type="InterPro" id="IPR013118">
    <property type="entry name" value="Mannitol_DH_C"/>
</dbReference>
<comment type="caution">
    <text evidence="5">The sequence shown here is derived from an EMBL/GenBank/DDBJ whole genome shotgun (WGS) entry which is preliminary data.</text>
</comment>
<dbReference type="InterPro" id="IPR013328">
    <property type="entry name" value="6PGD_dom2"/>
</dbReference>
<keyword evidence="2" id="KW-0520">NAD</keyword>
<feature type="domain" description="Mannitol dehydrogenase C-terminal" evidence="4">
    <location>
        <begin position="269"/>
        <end position="466"/>
    </location>
</feature>
<dbReference type="RefSeq" id="WP_045956803.1">
    <property type="nucleotide sequence ID" value="NZ_JXXV01000028.1"/>
</dbReference>
<feature type="domain" description="Mannitol dehydrogenase N-terminal" evidence="3">
    <location>
        <begin position="13"/>
        <end position="258"/>
    </location>
</feature>
<dbReference type="InterPro" id="IPR013131">
    <property type="entry name" value="Mannitol_DH_N"/>
</dbReference>
<dbReference type="STRING" id="579748.TW81_16345"/>
<dbReference type="OrthoDB" id="9768714at2"/>
<dbReference type="NCBIfam" id="NF002969">
    <property type="entry name" value="PRK03643.1"/>
    <property type="match status" value="1"/>
</dbReference>
<dbReference type="Gene3D" id="1.10.1040.10">
    <property type="entry name" value="N-(1-d-carboxylethyl)-l-norvaline Dehydrogenase, domain 2"/>
    <property type="match status" value="1"/>
</dbReference>
<evidence type="ECO:0000313" key="5">
    <source>
        <dbReference type="EMBL" id="KJY81919.1"/>
    </source>
</evidence>
<dbReference type="InterPro" id="IPR036291">
    <property type="entry name" value="NAD(P)-bd_dom_sf"/>
</dbReference>
<sequence>MLNREHYPAYPTKVMQFGEGNFMRAFVDWQLDLLNEQTKLNAGVAVIRPIDSQFPPLLNEQDGLYTSVIRGINEQGEPVEEMRVVRSINEEIAIYQDFERYMTLAENDELEFIFSNTTEAGISFNADDKLTDAPASSFPAKLTQWLYKRYQHFSGSQDKGLFIIPCELIDYNGKKLKQYVLDYAKLWNLESAFVAWVNEANTFCSTLVDRIVTGHPRDEHADLQDRVGYQDQFMVTAEYFYLFVIQGPKALAEALKLDECDLNIKIVDDIKPYKERKVAILNGAHTAMVPVAYLAGIDTVGEAMADDELRQFVDVLLSDEVIPALDLPRSELDSFAASVIQRFQNPYIKHQLMSISLNSMTKFKTRLLPQLLRCVELNGQPPKLMSFSLAAQILFYRGKRGEQQIELADDQKWLDVFAELWLAVEQGNISCQQLVNAVLSDAEHWGQDLTLTAQLVETVSQYLEVMLQQGVRQALKEVL</sequence>
<accession>A0A0F4NG65</accession>
<dbReference type="EMBL" id="JXXV01000028">
    <property type="protein sequence ID" value="KJY81919.1"/>
    <property type="molecule type" value="Genomic_DNA"/>
</dbReference>
<dbReference type="SUPFAM" id="SSF48179">
    <property type="entry name" value="6-phosphogluconate dehydrogenase C-terminal domain-like"/>
    <property type="match status" value="1"/>
</dbReference>
<dbReference type="GO" id="GO:0009026">
    <property type="term" value="F:tagaturonate reductase activity"/>
    <property type="evidence" value="ECO:0007669"/>
    <property type="project" value="UniProtKB-EC"/>
</dbReference>
<keyword evidence="1 5" id="KW-0560">Oxidoreductase</keyword>
<proteinExistence type="predicted"/>